<protein>
    <submittedName>
        <fullName evidence="2">Putative secreted protein</fullName>
    </submittedName>
</protein>
<reference evidence="2" key="1">
    <citation type="submission" date="2018-01" db="EMBL/GenBank/DDBJ databases">
        <title>An insight into the sialome of Amazonian anophelines.</title>
        <authorList>
            <person name="Ribeiro J.M."/>
            <person name="Scarpassa V."/>
            <person name="Calvo E."/>
        </authorList>
    </citation>
    <scope>NUCLEOTIDE SEQUENCE</scope>
</reference>
<evidence type="ECO:0000256" key="1">
    <source>
        <dbReference type="SAM" id="MobiDB-lite"/>
    </source>
</evidence>
<organism evidence="2">
    <name type="scientific">Anopheles darlingi</name>
    <name type="common">Mosquito</name>
    <dbReference type="NCBI Taxonomy" id="43151"/>
    <lineage>
        <taxon>Eukaryota</taxon>
        <taxon>Metazoa</taxon>
        <taxon>Ecdysozoa</taxon>
        <taxon>Arthropoda</taxon>
        <taxon>Hexapoda</taxon>
        <taxon>Insecta</taxon>
        <taxon>Pterygota</taxon>
        <taxon>Neoptera</taxon>
        <taxon>Endopterygota</taxon>
        <taxon>Diptera</taxon>
        <taxon>Nematocera</taxon>
        <taxon>Culicoidea</taxon>
        <taxon>Culicidae</taxon>
        <taxon>Anophelinae</taxon>
        <taxon>Anopheles</taxon>
    </lineage>
</organism>
<evidence type="ECO:0000313" key="2">
    <source>
        <dbReference type="EMBL" id="MBW72196.1"/>
    </source>
</evidence>
<dbReference type="AlphaFoldDB" id="A0A2M4D3T1"/>
<name>A0A2M4D3T1_ANODA</name>
<feature type="region of interest" description="Disordered" evidence="1">
    <location>
        <begin position="58"/>
        <end position="93"/>
    </location>
</feature>
<dbReference type="EMBL" id="GGFL01008018">
    <property type="protein sequence ID" value="MBW72196.1"/>
    <property type="molecule type" value="Transcribed_RNA"/>
</dbReference>
<accession>A0A2M4D3T1</accession>
<proteinExistence type="predicted"/>
<sequence length="93" mass="9570">MFSMPARSYRCRVPAVAALAPAAGDCIDGCVAAAGGAVALGCSGRRVKRRIATLVRSAEATGGSSARTRGYSANRRKSLAAPEAHSHTIRANR</sequence>